<dbReference type="Proteomes" id="UP000030108">
    <property type="component" value="Unassembled WGS sequence"/>
</dbReference>
<protein>
    <submittedName>
        <fullName evidence="2">Uncharacterized protein</fullName>
    </submittedName>
</protein>
<proteinExistence type="predicted"/>
<feature type="non-terminal residue" evidence="2">
    <location>
        <position position="126"/>
    </location>
</feature>
<evidence type="ECO:0000313" key="2">
    <source>
        <dbReference type="EMBL" id="EUC55271.1"/>
    </source>
</evidence>
<evidence type="ECO:0000313" key="3">
    <source>
        <dbReference type="Proteomes" id="UP000030108"/>
    </source>
</evidence>
<evidence type="ECO:0000256" key="1">
    <source>
        <dbReference type="SAM" id="MobiDB-lite"/>
    </source>
</evidence>
<dbReference type="EMBL" id="JATN01000322">
    <property type="protein sequence ID" value="EUC55271.1"/>
    <property type="molecule type" value="Genomic_DNA"/>
</dbReference>
<dbReference type="OrthoDB" id="3311897at2759"/>
<comment type="caution">
    <text evidence="2">The sequence shown here is derived from an EMBL/GenBank/DDBJ whole genome shotgun (WGS) entry which is preliminary data.</text>
</comment>
<feature type="region of interest" description="Disordered" evidence="1">
    <location>
        <begin position="59"/>
        <end position="82"/>
    </location>
</feature>
<dbReference type="AlphaFoldDB" id="X8J1W4"/>
<accession>X8J1W4</accession>
<organism evidence="2 3">
    <name type="scientific">Rhizoctonia solani AG-3 Rhs1AP</name>
    <dbReference type="NCBI Taxonomy" id="1086054"/>
    <lineage>
        <taxon>Eukaryota</taxon>
        <taxon>Fungi</taxon>
        <taxon>Dikarya</taxon>
        <taxon>Basidiomycota</taxon>
        <taxon>Agaricomycotina</taxon>
        <taxon>Agaricomycetes</taxon>
        <taxon>Cantharellales</taxon>
        <taxon>Ceratobasidiaceae</taxon>
        <taxon>Rhizoctonia</taxon>
    </lineage>
</organism>
<reference evidence="3" key="1">
    <citation type="journal article" date="2014" name="Genome Announc.">
        <title>Draft genome sequence of the plant-pathogenic soil fungus Rhizoctonia solani anastomosis group 3 strain Rhs1AP.</title>
        <authorList>
            <person name="Cubeta M.A."/>
            <person name="Thomas E."/>
            <person name="Dean R.A."/>
            <person name="Jabaji S."/>
            <person name="Neate S.M."/>
            <person name="Tavantzis S."/>
            <person name="Toda T."/>
            <person name="Vilgalys R."/>
            <person name="Bharathan N."/>
            <person name="Fedorova-Abrams N."/>
            <person name="Pakala S.B."/>
            <person name="Pakala S.M."/>
            <person name="Zafar N."/>
            <person name="Joardar V."/>
            <person name="Losada L."/>
            <person name="Nierman W.C."/>
        </authorList>
    </citation>
    <scope>NUCLEOTIDE SEQUENCE [LARGE SCALE GENOMIC DNA]</scope>
    <source>
        <strain evidence="3">AG-3</strain>
    </source>
</reference>
<name>X8J1W4_9AGAM</name>
<sequence length="126" mass="13018">MAPRSPVVAMGQRRGVQGVLVPVLLALAENAPAPIENPPAFGDNPLALLKNHAPIENLPLPADNHPEAIENPALPPAPVDVDGPHFPGHFPVTAPVENVPAVVIAEVVGIVPLPEASSLLLSLFSN</sequence>
<gene>
    <name evidence="2" type="ORF">RSOL_106470</name>
</gene>